<proteinExistence type="predicted"/>
<sequence>MGFERKHISSWKHRLKQFIKKSEEDSAMRRKKKREFKMQSAVHVSIWRNITVDAGAFCLLQHNMKIKAENRKKNA</sequence>
<reference evidence="1 2" key="1">
    <citation type="submission" date="2015-04" db="EMBL/GenBank/DDBJ databases">
        <authorList>
            <person name="Syromyatnikov M.Y."/>
            <person name="Popov V.N."/>
        </authorList>
    </citation>
    <scope>NUCLEOTIDE SEQUENCE [LARGE SCALE GENOMIC DNA]</scope>
</reference>
<evidence type="ECO:0000313" key="1">
    <source>
        <dbReference type="EMBL" id="CRL04935.1"/>
    </source>
</evidence>
<accession>A0A1J1IXP9</accession>
<name>A0A1J1IXP9_9DIPT</name>
<gene>
    <name evidence="1" type="ORF">CLUMA_CG018407</name>
</gene>
<dbReference type="EMBL" id="CVRI01000064">
    <property type="protein sequence ID" value="CRL04935.1"/>
    <property type="molecule type" value="Genomic_DNA"/>
</dbReference>
<dbReference type="AlphaFoldDB" id="A0A1J1IXP9"/>
<keyword evidence="2" id="KW-1185">Reference proteome</keyword>
<organism evidence="1 2">
    <name type="scientific">Clunio marinus</name>
    <dbReference type="NCBI Taxonomy" id="568069"/>
    <lineage>
        <taxon>Eukaryota</taxon>
        <taxon>Metazoa</taxon>
        <taxon>Ecdysozoa</taxon>
        <taxon>Arthropoda</taxon>
        <taxon>Hexapoda</taxon>
        <taxon>Insecta</taxon>
        <taxon>Pterygota</taxon>
        <taxon>Neoptera</taxon>
        <taxon>Endopterygota</taxon>
        <taxon>Diptera</taxon>
        <taxon>Nematocera</taxon>
        <taxon>Chironomoidea</taxon>
        <taxon>Chironomidae</taxon>
        <taxon>Clunio</taxon>
    </lineage>
</organism>
<dbReference type="Proteomes" id="UP000183832">
    <property type="component" value="Unassembled WGS sequence"/>
</dbReference>
<protein>
    <submittedName>
        <fullName evidence="1">CLUMA_CG018407, isoform A</fullName>
    </submittedName>
</protein>
<evidence type="ECO:0000313" key="2">
    <source>
        <dbReference type="Proteomes" id="UP000183832"/>
    </source>
</evidence>